<name>A0A0X1KKM3_9EURY</name>
<feature type="transmembrane region" description="Helical" evidence="6">
    <location>
        <begin position="113"/>
        <end position="137"/>
    </location>
</feature>
<evidence type="ECO:0000313" key="8">
    <source>
        <dbReference type="Proteomes" id="UP000062043"/>
    </source>
</evidence>
<dbReference type="RefSeq" id="WP_062371891.1">
    <property type="nucleotide sequence ID" value="NZ_CP007140.1"/>
</dbReference>
<dbReference type="PANTHER" id="PTHR13353">
    <property type="entry name" value="TRANSMEMBRANE PROTEIN 19"/>
    <property type="match status" value="1"/>
</dbReference>
<evidence type="ECO:0000256" key="2">
    <source>
        <dbReference type="ARBA" id="ARBA00009012"/>
    </source>
</evidence>
<feature type="transmembrane region" description="Helical" evidence="6">
    <location>
        <begin position="37"/>
        <end position="66"/>
    </location>
</feature>
<organism evidence="7 8">
    <name type="scientific">Thermococcus guaymasensis DSM 11113</name>
    <dbReference type="NCBI Taxonomy" id="1432656"/>
    <lineage>
        <taxon>Archaea</taxon>
        <taxon>Methanobacteriati</taxon>
        <taxon>Methanobacteriota</taxon>
        <taxon>Thermococci</taxon>
        <taxon>Thermococcales</taxon>
        <taxon>Thermococcaceae</taxon>
        <taxon>Thermococcus</taxon>
    </lineage>
</organism>
<evidence type="ECO:0000256" key="4">
    <source>
        <dbReference type="ARBA" id="ARBA00022989"/>
    </source>
</evidence>
<feature type="transmembrane region" description="Helical" evidence="6">
    <location>
        <begin position="87"/>
        <end position="107"/>
    </location>
</feature>
<dbReference type="GeneID" id="27135261"/>
<reference evidence="7 8" key="1">
    <citation type="submission" date="2014-01" db="EMBL/GenBank/DDBJ databases">
        <title>Genome sequencing of Thermococcus guaymasensis.</title>
        <authorList>
            <person name="Zhang X."/>
            <person name="Alvare G."/>
            <person name="Fristensky B."/>
            <person name="Chen L."/>
            <person name="Suen T."/>
            <person name="Chen Q."/>
            <person name="Ma K."/>
        </authorList>
    </citation>
    <scope>NUCLEOTIDE SEQUENCE [LARGE SCALE GENOMIC DNA]</scope>
    <source>
        <strain evidence="7 8">DSM 11113</strain>
    </source>
</reference>
<dbReference type="KEGG" id="tgy:X802_06280"/>
<protein>
    <submittedName>
        <fullName evidence="7">Membrane protein</fullName>
    </submittedName>
</protein>
<dbReference type="PANTHER" id="PTHR13353:SF5">
    <property type="entry name" value="TRANSMEMBRANE PROTEIN 19"/>
    <property type="match status" value="1"/>
</dbReference>
<dbReference type="Pfam" id="PF01940">
    <property type="entry name" value="DUF92"/>
    <property type="match status" value="1"/>
</dbReference>
<evidence type="ECO:0000256" key="6">
    <source>
        <dbReference type="SAM" id="Phobius"/>
    </source>
</evidence>
<evidence type="ECO:0000313" key="7">
    <source>
        <dbReference type="EMBL" id="AJC71808.1"/>
    </source>
</evidence>
<dbReference type="STRING" id="1432656.X802_06280"/>
<accession>A0A0X1KKM3</accession>
<proteinExistence type="inferred from homology"/>
<evidence type="ECO:0000256" key="5">
    <source>
        <dbReference type="ARBA" id="ARBA00023136"/>
    </source>
</evidence>
<dbReference type="InterPro" id="IPR002794">
    <property type="entry name" value="DUF92_TMEM19"/>
</dbReference>
<feature type="transmembrane region" description="Helical" evidence="6">
    <location>
        <begin position="7"/>
        <end position="25"/>
    </location>
</feature>
<dbReference type="EMBL" id="CP007140">
    <property type="protein sequence ID" value="AJC71808.1"/>
    <property type="molecule type" value="Genomic_DNA"/>
</dbReference>
<keyword evidence="8" id="KW-1185">Reference proteome</keyword>
<keyword evidence="3 6" id="KW-0812">Transmembrane</keyword>
<dbReference type="OrthoDB" id="28948at2157"/>
<keyword evidence="5 6" id="KW-0472">Membrane</keyword>
<comment type="subcellular location">
    <subcellularLocation>
        <location evidence="1">Membrane</location>
        <topology evidence="1">Multi-pass membrane protein</topology>
    </subcellularLocation>
</comment>
<dbReference type="PATRIC" id="fig|1432656.3.peg.1219"/>
<feature type="transmembrane region" description="Helical" evidence="6">
    <location>
        <begin position="185"/>
        <end position="209"/>
    </location>
</feature>
<dbReference type="Proteomes" id="UP000062043">
    <property type="component" value="Chromosome"/>
</dbReference>
<evidence type="ECO:0000256" key="3">
    <source>
        <dbReference type="ARBA" id="ARBA00022692"/>
    </source>
</evidence>
<sequence length="241" mass="25383">MHDPSSTTLIMGLIVPLLGVIAYRVRALDLAGTLTSTLLGILVIYLGGVYTFLALLLFLIAGVAATKYHFDEKVKRGFSSVEEKTRSIGNVLGNGLAVLIFLIIEAITRQDVFWAAAFSAIATVNGDTLASELGKIYGKRPRLITTFKPVKPGTNGGISLAGEFFALLGILVIVPFALPLTKYDFTMALAILMGGFLGVNVDSLIGATLENKGLLDNNGTNFLASLIGGLIGALVFYALGG</sequence>
<dbReference type="GO" id="GO:0016020">
    <property type="term" value="C:membrane"/>
    <property type="evidence" value="ECO:0007669"/>
    <property type="project" value="UniProtKB-SubCell"/>
</dbReference>
<evidence type="ECO:0000256" key="1">
    <source>
        <dbReference type="ARBA" id="ARBA00004141"/>
    </source>
</evidence>
<keyword evidence="4 6" id="KW-1133">Transmembrane helix</keyword>
<feature type="transmembrane region" description="Helical" evidence="6">
    <location>
        <begin position="158"/>
        <end position="179"/>
    </location>
</feature>
<dbReference type="AlphaFoldDB" id="A0A0X1KKM3"/>
<gene>
    <name evidence="7" type="ORF">X802_06280</name>
</gene>
<feature type="transmembrane region" description="Helical" evidence="6">
    <location>
        <begin position="221"/>
        <end position="239"/>
    </location>
</feature>
<comment type="similarity">
    <text evidence="2">Belongs to the TMEM19 family.</text>
</comment>